<accession>A0A482PI04</accession>
<reference evidence="1" key="1">
    <citation type="submission" date="2019-03" db="EMBL/GenBank/DDBJ databases">
        <title>Complete genome sequence of enteropathogenic Citrobacter rodentium strain DBS100.</title>
        <authorList>
            <person name="Popov G."/>
            <person name="Fiebig A."/>
            <person name="Shideler S."/>
            <person name="Coombes B."/>
            <person name="Savchenko A."/>
        </authorList>
    </citation>
    <scope>NUCLEOTIDE SEQUENCE</scope>
    <source>
        <strain evidence="1">DBS100</strain>
    </source>
</reference>
<evidence type="ECO:0000313" key="1">
    <source>
        <dbReference type="EMBL" id="QBY27689.1"/>
    </source>
</evidence>
<sequence length="306" mass="35088">MDKICKRILEKIEIQDFFDRISPLNTADFNSVLLKLFLLRTAKSSPQKVLHTFRENRFVAPGSFDPIKLLQLELELLSMTSKAGITNKLLSPVAPIGSCSVFGCVNQNNVLSAVRNVEVLSDPSNILAIMLANDILNNQIDHTRCTHYATTTRVVRGQKWEGENSYAHFGIFCIVSTAKDKGSYLCEKELLKHHLQFYDNLVQRRYHRKMTIVLRRRTGYTAYEDFFEEMYSVIKEVFPGTPVSVDLKSENNNYYKGINFKIYVQKDNEQIEIGDGGFVDWISKMTRSKKNRCLISGLGLERLLLL</sequence>
<protein>
    <submittedName>
        <fullName evidence="1">Uncharacterized protein</fullName>
    </submittedName>
</protein>
<name>A0A482PI04_CITRO</name>
<dbReference type="RefSeq" id="WP_012905363.1">
    <property type="nucleotide sequence ID" value="NZ_CAJTBI010000027.1"/>
</dbReference>
<dbReference type="EMBL" id="CP038008">
    <property type="protein sequence ID" value="QBY27689.1"/>
    <property type="molecule type" value="Genomic_DNA"/>
</dbReference>
<dbReference type="AlphaFoldDB" id="A0A482PI04"/>
<organism evidence="1">
    <name type="scientific">Citrobacter rodentium</name>
    <dbReference type="NCBI Taxonomy" id="67825"/>
    <lineage>
        <taxon>Bacteria</taxon>
        <taxon>Pseudomonadati</taxon>
        <taxon>Pseudomonadota</taxon>
        <taxon>Gammaproteobacteria</taxon>
        <taxon>Enterobacterales</taxon>
        <taxon>Enterobacteriaceae</taxon>
        <taxon>Citrobacter</taxon>
    </lineage>
</organism>
<proteinExistence type="predicted"/>
<gene>
    <name evidence="1" type="ORF">E2R62_01745</name>
</gene>